<keyword evidence="2" id="KW-1185">Reference proteome</keyword>
<feature type="non-terminal residue" evidence="1">
    <location>
        <position position="1"/>
    </location>
</feature>
<name>A0ABN9TBF2_9DINO</name>
<dbReference type="Proteomes" id="UP001189429">
    <property type="component" value="Unassembled WGS sequence"/>
</dbReference>
<comment type="caution">
    <text evidence="1">The sequence shown here is derived from an EMBL/GenBank/DDBJ whole genome shotgun (WGS) entry which is preliminary data.</text>
</comment>
<evidence type="ECO:0000313" key="2">
    <source>
        <dbReference type="Proteomes" id="UP001189429"/>
    </source>
</evidence>
<gene>
    <name evidence="1" type="ORF">PCOR1329_LOCUS37463</name>
</gene>
<dbReference type="EMBL" id="CAUYUJ010014541">
    <property type="protein sequence ID" value="CAK0842996.1"/>
    <property type="molecule type" value="Genomic_DNA"/>
</dbReference>
<proteinExistence type="predicted"/>
<organism evidence="1 2">
    <name type="scientific">Prorocentrum cordatum</name>
    <dbReference type="NCBI Taxonomy" id="2364126"/>
    <lineage>
        <taxon>Eukaryota</taxon>
        <taxon>Sar</taxon>
        <taxon>Alveolata</taxon>
        <taxon>Dinophyceae</taxon>
        <taxon>Prorocentrales</taxon>
        <taxon>Prorocentraceae</taxon>
        <taxon>Prorocentrum</taxon>
    </lineage>
</organism>
<protein>
    <submittedName>
        <fullName evidence="1">Uncharacterized protein</fullName>
    </submittedName>
</protein>
<evidence type="ECO:0000313" key="1">
    <source>
        <dbReference type="EMBL" id="CAK0842996.1"/>
    </source>
</evidence>
<sequence>TGPRITLPGQSLSQLPAAKLCAFSAQRGLRAVVDVPRLSEQPLLSCAGGRAVCVWRAMLNEVPEEAERGEFLACELTPRSPARCASRGAPAEWAAPRWRAAASSSSSRLPSCVSLYRRSIEK</sequence>
<accession>A0ABN9TBF2</accession>
<reference evidence="1" key="1">
    <citation type="submission" date="2023-10" db="EMBL/GenBank/DDBJ databases">
        <authorList>
            <person name="Chen Y."/>
            <person name="Shah S."/>
            <person name="Dougan E. K."/>
            <person name="Thang M."/>
            <person name="Chan C."/>
        </authorList>
    </citation>
    <scope>NUCLEOTIDE SEQUENCE [LARGE SCALE GENOMIC DNA]</scope>
</reference>